<dbReference type="EMBL" id="CAKXZS010000004">
    <property type="protein sequence ID" value="CAH2395239.1"/>
    <property type="molecule type" value="Genomic_DNA"/>
</dbReference>
<proteinExistence type="predicted"/>
<protein>
    <submittedName>
        <fullName evidence="1">Uncharacterized protein</fullName>
    </submittedName>
</protein>
<sequence length="65" mass="7313">MDVRRRVLAAAHGFENPALGLLSRLAERLGGAHQHVMLGLRDLFCDLEAKHALLMLDHLVQVLFR</sequence>
<dbReference type="RefSeq" id="WP_254023294.1">
    <property type="nucleotide sequence ID" value="NZ_CAKXZS010000004.1"/>
</dbReference>
<accession>A0ABM9DF96</accession>
<comment type="caution">
    <text evidence="1">The sequence shown here is derived from an EMBL/GenBank/DDBJ whole genome shotgun (WGS) entry which is preliminary data.</text>
</comment>
<evidence type="ECO:0000313" key="1">
    <source>
        <dbReference type="EMBL" id="CAH2395239.1"/>
    </source>
</evidence>
<keyword evidence="2" id="KW-1185">Reference proteome</keyword>
<organism evidence="1 2">
    <name type="scientific">Mesorhizobium ventifaucium</name>
    <dbReference type="NCBI Taxonomy" id="666020"/>
    <lineage>
        <taxon>Bacteria</taxon>
        <taxon>Pseudomonadati</taxon>
        <taxon>Pseudomonadota</taxon>
        <taxon>Alphaproteobacteria</taxon>
        <taxon>Hyphomicrobiales</taxon>
        <taxon>Phyllobacteriaceae</taxon>
        <taxon>Mesorhizobium</taxon>
    </lineage>
</organism>
<gene>
    <name evidence="1" type="ORF">MES4922_120041</name>
</gene>
<name>A0ABM9DF96_9HYPH</name>
<dbReference type="Proteomes" id="UP001152604">
    <property type="component" value="Unassembled WGS sequence"/>
</dbReference>
<reference evidence="1" key="1">
    <citation type="submission" date="2022-03" db="EMBL/GenBank/DDBJ databases">
        <authorList>
            <person name="Brunel B."/>
        </authorList>
    </citation>
    <scope>NUCLEOTIDE SEQUENCE</scope>
    <source>
        <strain evidence="1">STM4922sample</strain>
    </source>
</reference>
<evidence type="ECO:0000313" key="2">
    <source>
        <dbReference type="Proteomes" id="UP001152604"/>
    </source>
</evidence>